<evidence type="ECO:0000313" key="2">
    <source>
        <dbReference type="Proteomes" id="UP000823674"/>
    </source>
</evidence>
<name>A0ABQ7KXZ0_BRACM</name>
<keyword evidence="2" id="KW-1185">Reference proteome</keyword>
<accession>A0ABQ7KXZ0</accession>
<dbReference type="EMBL" id="JADBGQ010000009">
    <property type="protein sequence ID" value="KAG5378350.1"/>
    <property type="molecule type" value="Genomic_DNA"/>
</dbReference>
<gene>
    <name evidence="1" type="primary">A07g503220.1_BraROA</name>
    <name evidence="1" type="ORF">IGI04_026192</name>
</gene>
<proteinExistence type="predicted"/>
<reference evidence="1 2" key="1">
    <citation type="submission" date="2021-03" db="EMBL/GenBank/DDBJ databases">
        <authorList>
            <person name="King G.J."/>
            <person name="Bancroft I."/>
            <person name="Baten A."/>
            <person name="Bloomfield J."/>
            <person name="Borpatragohain P."/>
            <person name="He Z."/>
            <person name="Irish N."/>
            <person name="Irwin J."/>
            <person name="Liu K."/>
            <person name="Mauleon R.P."/>
            <person name="Moore J."/>
            <person name="Morris R."/>
            <person name="Ostergaard L."/>
            <person name="Wang B."/>
            <person name="Wells R."/>
        </authorList>
    </citation>
    <scope>NUCLEOTIDE SEQUENCE [LARGE SCALE GENOMIC DNA]</scope>
    <source>
        <strain evidence="1">R-o-18</strain>
        <tissue evidence="1">Leaf</tissue>
    </source>
</reference>
<comment type="caution">
    <text evidence="1">The sequence shown here is derived from an EMBL/GenBank/DDBJ whole genome shotgun (WGS) entry which is preliminary data.</text>
</comment>
<sequence>MVYGLLVRKIVGWASSRVLGLFGPSSDTIRLLRNIGKHGLSLLRSSGDSIRRFDENARIGIVSMFGKIQSLHSDRTLARARCYVASERGERSRPELGRYVATEWDDRSYVATERTRYDDRRSLRSDRDSSSVATDRALARARSLRSDRAGRSLGRYLATELWLEHARSLRSDRAGRSLGCYVVTELWLELGRYVATELCACLVAVYRSSLACPRSDFHTRACPRPIWIHVRKDFFTKITFRKNVYADFYGLSDIDSVVTDFGPNTVIRRVAADGILYGCRRKTTSCHLILEYWQRDKFWDLVSGCLILCLEMLETSALGLGQDLGLLLVLEGAMTNSTYVSRFSCILIPYRFKVRDRFSAYTTCMVGIEHLSGDRKCWTNISDFFYSAIILVSDVRDNKLNGKKYRFESSRRICFEKMLVRNFVEERIFRRLRRLAMLKICYSFVCRVSSLKCSRVCRCFAMLQGFSLSSAFEKHSGLTTNVCSQNCCSCLDANSFICDRGIMTEDVSYSSRSFVLNFSLHAVYYGESCLELPMEYYRSLFQYDLVAGRSELYMRGDRFSTFGEFRSVQRNRIVKAAKVLISMVTSIEAKQETFRSRFESERKDGGRSDRSLRSEWKQAEKRPTCFRRKISTETPIETKRKAFSMRIQKTTQRRTFLRPYRSLRRYVATDSLTGRYVASGSKPRRVPLVFVVKSQRKLRLRRNEKRRYVATDSLTGRYVASGSKPRRVLLVFVVKSQRKLRLRRNEKRRYVATDSLTGRYVASGSKPRRVPLVFVVKSQRKLRLRRNEKRFDEDSKENPKEDLSEALQRPSSVCARSLRSDRAACACSVVLGRYVATEQRVRARSVRSDRAACACSVATEQRVRARSLCSDRAACVLGRYVATEQPTEQRVCARSLRSDRAVCVLGRYVATELCNRFVVFPFSANYVGVFQRFFWENKFYPSEMFSENVFWEKSRACFSALPVVEGAVSAASLSFIYPNIVSIKRFVAMSKSDPGPGSLREPTTSDRIYAENHEKITNEFRENSRSYFESAFLIDFGLRIKPNVVQLIELDKRSNCLGEFRIPNLKSSLLCSSPRTPYILAPRSVYAFTLLPLSRHSIKMEIFHFSRSSQLSSKLLYLSAET</sequence>
<dbReference type="Proteomes" id="UP000823674">
    <property type="component" value="Chromosome A07"/>
</dbReference>
<evidence type="ECO:0000313" key="1">
    <source>
        <dbReference type="EMBL" id="KAG5378350.1"/>
    </source>
</evidence>
<organism evidence="1 2">
    <name type="scientific">Brassica rapa subsp. trilocularis</name>
    <dbReference type="NCBI Taxonomy" id="1813537"/>
    <lineage>
        <taxon>Eukaryota</taxon>
        <taxon>Viridiplantae</taxon>
        <taxon>Streptophyta</taxon>
        <taxon>Embryophyta</taxon>
        <taxon>Tracheophyta</taxon>
        <taxon>Spermatophyta</taxon>
        <taxon>Magnoliopsida</taxon>
        <taxon>eudicotyledons</taxon>
        <taxon>Gunneridae</taxon>
        <taxon>Pentapetalae</taxon>
        <taxon>rosids</taxon>
        <taxon>malvids</taxon>
        <taxon>Brassicales</taxon>
        <taxon>Brassicaceae</taxon>
        <taxon>Brassiceae</taxon>
        <taxon>Brassica</taxon>
    </lineage>
</organism>
<protein>
    <submittedName>
        <fullName evidence="1">Uncharacterized protein</fullName>
    </submittedName>
</protein>